<dbReference type="SUPFAM" id="SSF51556">
    <property type="entry name" value="Metallo-dependent hydrolases"/>
    <property type="match status" value="1"/>
</dbReference>
<reference evidence="10" key="1">
    <citation type="submission" date="2016-06" db="UniProtKB">
        <authorList>
            <consortium name="WormBaseParasite"/>
        </authorList>
    </citation>
    <scope>IDENTIFICATION</scope>
</reference>
<evidence type="ECO:0000256" key="4">
    <source>
        <dbReference type="ARBA" id="ARBA00012775"/>
    </source>
</evidence>
<evidence type="ECO:0000313" key="9">
    <source>
        <dbReference type="Proteomes" id="UP000267606"/>
    </source>
</evidence>
<dbReference type="GO" id="GO:0003876">
    <property type="term" value="F:AMP deaminase activity"/>
    <property type="evidence" value="ECO:0007669"/>
    <property type="project" value="UniProtKB-EC"/>
</dbReference>
<comment type="cofactor">
    <cofactor evidence="1">
        <name>Zn(2+)</name>
        <dbReference type="ChEBI" id="CHEBI:29105"/>
    </cofactor>
</comment>
<evidence type="ECO:0000313" key="10">
    <source>
        <dbReference type="WBParaSite" id="OFLC_0000996501-mRNA-1"/>
    </source>
</evidence>
<evidence type="ECO:0000256" key="3">
    <source>
        <dbReference type="ARBA" id="ARBA00006676"/>
    </source>
</evidence>
<dbReference type="PANTHER" id="PTHR11359">
    <property type="entry name" value="AMP DEAMINASE"/>
    <property type="match status" value="1"/>
</dbReference>
<dbReference type="GO" id="GO:0005829">
    <property type="term" value="C:cytosol"/>
    <property type="evidence" value="ECO:0007669"/>
    <property type="project" value="TreeGrafter"/>
</dbReference>
<dbReference type="InterPro" id="IPR006329">
    <property type="entry name" value="AMPD"/>
</dbReference>
<proteinExistence type="inferred from homology"/>
<keyword evidence="5" id="KW-0479">Metal-binding</keyword>
<dbReference type="GO" id="GO:0032264">
    <property type="term" value="P:IMP salvage"/>
    <property type="evidence" value="ECO:0007669"/>
    <property type="project" value="UniProtKB-UniPathway"/>
</dbReference>
<dbReference type="GO" id="GO:0046872">
    <property type="term" value="F:metal ion binding"/>
    <property type="evidence" value="ECO:0007669"/>
    <property type="project" value="UniProtKB-KW"/>
</dbReference>
<keyword evidence="6" id="KW-0378">Hydrolase</keyword>
<comment type="similarity">
    <text evidence="3">Belongs to the metallo-dependent hydrolases superfamily. Adenosine and AMP deaminases family.</text>
</comment>
<dbReference type="GO" id="GO:0046033">
    <property type="term" value="P:AMP metabolic process"/>
    <property type="evidence" value="ECO:0007669"/>
    <property type="project" value="TreeGrafter"/>
</dbReference>
<comment type="pathway">
    <text evidence="2">Purine metabolism; IMP biosynthesis via salvage pathway; IMP from AMP: step 1/1.</text>
</comment>
<evidence type="ECO:0000256" key="1">
    <source>
        <dbReference type="ARBA" id="ARBA00001947"/>
    </source>
</evidence>
<keyword evidence="9" id="KW-1185">Reference proteome</keyword>
<accession>A0A183HR54</accession>
<gene>
    <name evidence="8" type="ORF">OFLC_LOCUS9965</name>
</gene>
<dbReference type="EMBL" id="UZAJ01012788">
    <property type="protein sequence ID" value="VDO64788.1"/>
    <property type="molecule type" value="Genomic_DNA"/>
</dbReference>
<dbReference type="Pfam" id="PF19326">
    <property type="entry name" value="AMP_deaminase"/>
    <property type="match status" value="1"/>
</dbReference>
<reference evidence="8 9" key="2">
    <citation type="submission" date="2018-11" db="EMBL/GenBank/DDBJ databases">
        <authorList>
            <consortium name="Pathogen Informatics"/>
        </authorList>
    </citation>
    <scope>NUCLEOTIDE SEQUENCE [LARGE SCALE GENOMIC DNA]</scope>
</reference>
<dbReference type="EC" id="3.5.4.6" evidence="4"/>
<dbReference type="PANTHER" id="PTHR11359:SF0">
    <property type="entry name" value="AMP DEAMINASE"/>
    <property type="match status" value="1"/>
</dbReference>
<dbReference type="AlphaFoldDB" id="A0A183HR54"/>
<dbReference type="InterPro" id="IPR006650">
    <property type="entry name" value="A/AMP_deam_AS"/>
</dbReference>
<dbReference type="PROSITE" id="PS00485">
    <property type="entry name" value="A_DEAMINASE"/>
    <property type="match status" value="1"/>
</dbReference>
<dbReference type="InterPro" id="IPR032466">
    <property type="entry name" value="Metal_Hydrolase"/>
</dbReference>
<evidence type="ECO:0000256" key="6">
    <source>
        <dbReference type="ARBA" id="ARBA00022801"/>
    </source>
</evidence>
<dbReference type="Gene3D" id="3.20.20.140">
    <property type="entry name" value="Metal-dependent hydrolases"/>
    <property type="match status" value="1"/>
</dbReference>
<dbReference type="Proteomes" id="UP000267606">
    <property type="component" value="Unassembled WGS sequence"/>
</dbReference>
<evidence type="ECO:0000256" key="5">
    <source>
        <dbReference type="ARBA" id="ARBA00022723"/>
    </source>
</evidence>
<evidence type="ECO:0000313" key="8">
    <source>
        <dbReference type="EMBL" id="VDO64788.1"/>
    </source>
</evidence>
<evidence type="ECO:0000256" key="2">
    <source>
        <dbReference type="ARBA" id="ARBA00004955"/>
    </source>
</evidence>
<evidence type="ECO:0000256" key="7">
    <source>
        <dbReference type="ARBA" id="ARBA00022833"/>
    </source>
</evidence>
<dbReference type="STRING" id="387005.A0A183HR54"/>
<organism evidence="10">
    <name type="scientific">Onchocerca flexuosa</name>
    <dbReference type="NCBI Taxonomy" id="387005"/>
    <lineage>
        <taxon>Eukaryota</taxon>
        <taxon>Metazoa</taxon>
        <taxon>Ecdysozoa</taxon>
        <taxon>Nematoda</taxon>
        <taxon>Chromadorea</taxon>
        <taxon>Rhabditida</taxon>
        <taxon>Spirurina</taxon>
        <taxon>Spiruromorpha</taxon>
        <taxon>Filarioidea</taxon>
        <taxon>Onchocercidae</taxon>
        <taxon>Onchocerca</taxon>
    </lineage>
</organism>
<sequence length="221" mass="25244">TQIIISKILITIWRYPLIGQIKFQRRNHFRERGLNTFSLRPHCGEAGLVSHLVTGYLTSESIAHGLVLRKVPVLQYLFYLSQIGIAMSPLSNNSLFISYHRNPLPEFHMKGLNVSLSTDDPLQFHFTKATLMEEYSIAAQVWKLSSCDMCELARNSVKVHWLGPNYNEEGVLGNDVSRTNVPDIRVSFRHETLVDELCSLFRTLNIQRKDSNVDDDDGVII</sequence>
<name>A0A183HR54_9BILA</name>
<protein>
    <recommendedName>
        <fullName evidence="4">AMP deaminase</fullName>
        <ecNumber evidence="4">3.5.4.6</ecNumber>
    </recommendedName>
</protein>
<keyword evidence="7" id="KW-0862">Zinc</keyword>
<dbReference type="WBParaSite" id="OFLC_0000996501-mRNA-1">
    <property type="protein sequence ID" value="OFLC_0000996501-mRNA-1"/>
    <property type="gene ID" value="OFLC_0000996501"/>
</dbReference>
<dbReference type="UniPathway" id="UPA00591">
    <property type="reaction ID" value="UER00663"/>
</dbReference>